<proteinExistence type="predicted"/>
<reference evidence="2 3" key="1">
    <citation type="journal article" date="2020" name="Nature">
        <title>Six reference-quality genomes reveal evolution of bat adaptations.</title>
        <authorList>
            <person name="Jebb D."/>
            <person name="Huang Z."/>
            <person name="Pippel M."/>
            <person name="Hughes G.M."/>
            <person name="Lavrichenko K."/>
            <person name="Devanna P."/>
            <person name="Winkler S."/>
            <person name="Jermiin L.S."/>
            <person name="Skirmuntt E.C."/>
            <person name="Katzourakis A."/>
            <person name="Burkitt-Gray L."/>
            <person name="Ray D.A."/>
            <person name="Sullivan K.A.M."/>
            <person name="Roscito J.G."/>
            <person name="Kirilenko B.M."/>
            <person name="Davalos L.M."/>
            <person name="Corthals A.P."/>
            <person name="Power M.L."/>
            <person name="Jones G."/>
            <person name="Ransome R.D."/>
            <person name="Dechmann D.K.N."/>
            <person name="Locatelli A.G."/>
            <person name="Puechmaille S.J."/>
            <person name="Fedrigo O."/>
            <person name="Jarvis E.D."/>
            <person name="Hiller M."/>
            <person name="Vernes S.C."/>
            <person name="Myers E.W."/>
            <person name="Teeling E.C."/>
        </authorList>
    </citation>
    <scope>NUCLEOTIDE SEQUENCE [LARGE SCALE GENOMIC DNA]</scope>
    <source>
        <strain evidence="2">Bat1K_MPI-CBG_1</strain>
    </source>
</reference>
<comment type="caution">
    <text evidence="2">The sequence shown here is derived from an EMBL/GenBank/DDBJ whole genome shotgun (WGS) entry which is preliminary data.</text>
</comment>
<feature type="transmembrane region" description="Helical" evidence="1">
    <location>
        <begin position="50"/>
        <end position="72"/>
    </location>
</feature>
<keyword evidence="1" id="KW-0812">Transmembrane</keyword>
<gene>
    <name evidence="2" type="ORF">HJG60_012222</name>
</gene>
<dbReference type="Proteomes" id="UP000664940">
    <property type="component" value="Unassembled WGS sequence"/>
</dbReference>
<feature type="transmembrane region" description="Helical" evidence="1">
    <location>
        <begin position="7"/>
        <end position="30"/>
    </location>
</feature>
<accession>A0A833ZB52</accession>
<evidence type="ECO:0000256" key="1">
    <source>
        <dbReference type="SAM" id="Phobius"/>
    </source>
</evidence>
<feature type="transmembrane region" description="Helical" evidence="1">
    <location>
        <begin position="106"/>
        <end position="127"/>
    </location>
</feature>
<sequence length="140" mass="15912">MLEDYMLLEICPFHLVFKFLGIEFFTVISYNPLYFCGVNCNLSSFISDCVYLALSLLFMMSLIKSLSILFVFSRNQLLDSLILRIMLLVSMPFKSALILVSPFLVLALGCLCCCSSSSFRCMVRFLFEMFVSSLGRPVSL</sequence>
<dbReference type="AlphaFoldDB" id="A0A833ZB52"/>
<keyword evidence="1" id="KW-0472">Membrane</keyword>
<keyword evidence="1" id="KW-1133">Transmembrane helix</keyword>
<name>A0A833ZB52_9CHIR</name>
<dbReference type="EMBL" id="JABVXQ010000009">
    <property type="protein sequence ID" value="KAF6090840.1"/>
    <property type="molecule type" value="Genomic_DNA"/>
</dbReference>
<protein>
    <submittedName>
        <fullName evidence="2">Uncharacterized protein</fullName>
    </submittedName>
</protein>
<organism evidence="2 3">
    <name type="scientific">Phyllostomus discolor</name>
    <name type="common">pale spear-nosed bat</name>
    <dbReference type="NCBI Taxonomy" id="89673"/>
    <lineage>
        <taxon>Eukaryota</taxon>
        <taxon>Metazoa</taxon>
        <taxon>Chordata</taxon>
        <taxon>Craniata</taxon>
        <taxon>Vertebrata</taxon>
        <taxon>Euteleostomi</taxon>
        <taxon>Mammalia</taxon>
        <taxon>Eutheria</taxon>
        <taxon>Laurasiatheria</taxon>
        <taxon>Chiroptera</taxon>
        <taxon>Yangochiroptera</taxon>
        <taxon>Phyllostomidae</taxon>
        <taxon>Phyllostominae</taxon>
        <taxon>Phyllostomus</taxon>
    </lineage>
</organism>
<evidence type="ECO:0000313" key="3">
    <source>
        <dbReference type="Proteomes" id="UP000664940"/>
    </source>
</evidence>
<evidence type="ECO:0000313" key="2">
    <source>
        <dbReference type="EMBL" id="KAF6090840.1"/>
    </source>
</evidence>